<proteinExistence type="predicted"/>
<dbReference type="RefSeq" id="WP_266052289.1">
    <property type="nucleotide sequence ID" value="NZ_JAPFQO010000006.1"/>
</dbReference>
<gene>
    <name evidence="1" type="ORF">OO017_09740</name>
</gene>
<accession>A0ABT3RFL4</accession>
<organism evidence="1 2">
    <name type="scientific">Pontibacter anaerobius</name>
    <dbReference type="NCBI Taxonomy" id="2993940"/>
    <lineage>
        <taxon>Bacteria</taxon>
        <taxon>Pseudomonadati</taxon>
        <taxon>Bacteroidota</taxon>
        <taxon>Cytophagia</taxon>
        <taxon>Cytophagales</taxon>
        <taxon>Hymenobacteraceae</taxon>
        <taxon>Pontibacter</taxon>
    </lineage>
</organism>
<dbReference type="EMBL" id="JAPFQO010000006">
    <property type="protein sequence ID" value="MCX2740226.1"/>
    <property type="molecule type" value="Genomic_DNA"/>
</dbReference>
<comment type="caution">
    <text evidence="1">The sequence shown here is derived from an EMBL/GenBank/DDBJ whole genome shotgun (WGS) entry which is preliminary data.</text>
</comment>
<sequence length="171" mass="19766">MKKEVELLKSNTILFTGIGLVKKSLSNWLVEEILDIDEKCEKEPIIRAKLDSKGDIKKLREFLDREIKQQDDGLYESCIEELKEIKDDLNWESSKDGKFIQKLEEWVLATRTNASLLGWESIFIGRSIINPKGLNIGGLVRNEKEKEAEEIKKQIDLWAPPVPPRYLLQAE</sequence>
<protein>
    <submittedName>
        <fullName evidence="1">Uncharacterized protein</fullName>
    </submittedName>
</protein>
<evidence type="ECO:0000313" key="2">
    <source>
        <dbReference type="Proteomes" id="UP001207228"/>
    </source>
</evidence>
<dbReference type="Proteomes" id="UP001207228">
    <property type="component" value="Unassembled WGS sequence"/>
</dbReference>
<name>A0ABT3RFL4_9BACT</name>
<evidence type="ECO:0000313" key="1">
    <source>
        <dbReference type="EMBL" id="MCX2740226.1"/>
    </source>
</evidence>
<reference evidence="1 2" key="1">
    <citation type="submission" date="2022-11" db="EMBL/GenBank/DDBJ databases">
        <title>The characterization of three novel Bacteroidetes species and genomic analysis of their roles in tidal elemental geochemical cycles.</title>
        <authorList>
            <person name="Ma K.-J."/>
        </authorList>
    </citation>
    <scope>NUCLEOTIDE SEQUENCE [LARGE SCALE GENOMIC DNA]</scope>
    <source>
        <strain evidence="1 2">M82</strain>
    </source>
</reference>
<keyword evidence="2" id="KW-1185">Reference proteome</keyword>